<dbReference type="EMBL" id="JANPWB010000012">
    <property type="protein sequence ID" value="KAJ1112627.1"/>
    <property type="molecule type" value="Genomic_DNA"/>
</dbReference>
<feature type="region of interest" description="Disordered" evidence="1">
    <location>
        <begin position="1"/>
        <end position="87"/>
    </location>
</feature>
<sequence>MCAGHLPYHFSPRHGPPGRAQPLLPSLAQDAATHPRAPQFTTPPGPMPVQPGTSGSVGRTARVPLQRPPPEVSSRVVRGPGEARRHGLETRCRELRDGTALNRTTRGTVP</sequence>
<name>A0AAV7NBW9_PLEWA</name>
<evidence type="ECO:0000313" key="3">
    <source>
        <dbReference type="Proteomes" id="UP001066276"/>
    </source>
</evidence>
<dbReference type="Proteomes" id="UP001066276">
    <property type="component" value="Chromosome 8"/>
</dbReference>
<protein>
    <submittedName>
        <fullName evidence="2">Uncharacterized protein</fullName>
    </submittedName>
</protein>
<proteinExistence type="predicted"/>
<keyword evidence="3" id="KW-1185">Reference proteome</keyword>
<evidence type="ECO:0000256" key="1">
    <source>
        <dbReference type="SAM" id="MobiDB-lite"/>
    </source>
</evidence>
<reference evidence="2" key="1">
    <citation type="journal article" date="2022" name="bioRxiv">
        <title>Sequencing and chromosome-scale assembly of the giantPleurodeles waltlgenome.</title>
        <authorList>
            <person name="Brown T."/>
            <person name="Elewa A."/>
            <person name="Iarovenko S."/>
            <person name="Subramanian E."/>
            <person name="Araus A.J."/>
            <person name="Petzold A."/>
            <person name="Susuki M."/>
            <person name="Suzuki K.-i.T."/>
            <person name="Hayashi T."/>
            <person name="Toyoda A."/>
            <person name="Oliveira C."/>
            <person name="Osipova E."/>
            <person name="Leigh N.D."/>
            <person name="Simon A."/>
            <person name="Yun M.H."/>
        </authorList>
    </citation>
    <scope>NUCLEOTIDE SEQUENCE</scope>
    <source>
        <strain evidence="2">20211129_DDA</strain>
        <tissue evidence="2">Liver</tissue>
    </source>
</reference>
<gene>
    <name evidence="2" type="ORF">NDU88_000888</name>
</gene>
<comment type="caution">
    <text evidence="2">The sequence shown here is derived from an EMBL/GenBank/DDBJ whole genome shotgun (WGS) entry which is preliminary data.</text>
</comment>
<accession>A0AAV7NBW9</accession>
<organism evidence="2 3">
    <name type="scientific">Pleurodeles waltl</name>
    <name type="common">Iberian ribbed newt</name>
    <dbReference type="NCBI Taxonomy" id="8319"/>
    <lineage>
        <taxon>Eukaryota</taxon>
        <taxon>Metazoa</taxon>
        <taxon>Chordata</taxon>
        <taxon>Craniata</taxon>
        <taxon>Vertebrata</taxon>
        <taxon>Euteleostomi</taxon>
        <taxon>Amphibia</taxon>
        <taxon>Batrachia</taxon>
        <taxon>Caudata</taxon>
        <taxon>Salamandroidea</taxon>
        <taxon>Salamandridae</taxon>
        <taxon>Pleurodelinae</taxon>
        <taxon>Pleurodeles</taxon>
    </lineage>
</organism>
<dbReference type="AlphaFoldDB" id="A0AAV7NBW9"/>
<evidence type="ECO:0000313" key="2">
    <source>
        <dbReference type="EMBL" id="KAJ1112627.1"/>
    </source>
</evidence>